<dbReference type="OrthoDB" id="9150337at2"/>
<organism evidence="2 3">
    <name type="scientific">Candidimonas nitroreducens</name>
    <dbReference type="NCBI Taxonomy" id="683354"/>
    <lineage>
        <taxon>Bacteria</taxon>
        <taxon>Pseudomonadati</taxon>
        <taxon>Pseudomonadota</taxon>
        <taxon>Betaproteobacteria</taxon>
        <taxon>Burkholderiales</taxon>
        <taxon>Alcaligenaceae</taxon>
        <taxon>Candidimonas</taxon>
    </lineage>
</organism>
<protein>
    <submittedName>
        <fullName evidence="2">Uncharacterized protein</fullName>
    </submittedName>
</protein>
<evidence type="ECO:0000256" key="1">
    <source>
        <dbReference type="SAM" id="Phobius"/>
    </source>
</evidence>
<name>A0A225MRI3_9BURK</name>
<dbReference type="AlphaFoldDB" id="A0A225MRI3"/>
<sequence length="209" mass="23369">MEYDEDAASEQRVVIRLAAEGAKRTHETLSDEQIQAAIKAFARVTPPRLPEEKIDITFGLITVDMLRNVPSAESRKPGNVVLNWRKLVDIVPDIYFAGLGAATAPLAPALSMIFAGLYIWNKLWKGSAEDFSKDEAIAILALWKNRDAGNKIGEDDGLMRTNELRVRYDLPPISRGQFAAIVDRFVGINCIELENGVIWLRESIRVRYG</sequence>
<dbReference type="RefSeq" id="WP_088602377.1">
    <property type="nucleotide sequence ID" value="NZ_NJIH01000003.1"/>
</dbReference>
<keyword evidence="1" id="KW-1133">Transmembrane helix</keyword>
<keyword evidence="3" id="KW-1185">Reference proteome</keyword>
<comment type="caution">
    <text evidence="2">The sequence shown here is derived from an EMBL/GenBank/DDBJ whole genome shotgun (WGS) entry which is preliminary data.</text>
</comment>
<proteinExistence type="predicted"/>
<dbReference type="Proteomes" id="UP000214603">
    <property type="component" value="Unassembled WGS sequence"/>
</dbReference>
<reference evidence="3" key="1">
    <citation type="submission" date="2017-06" db="EMBL/GenBank/DDBJ databases">
        <title>Herbaspirillum phytohormonus sp. nov., isolated from the root nodule of Robinia pseudoacacia in lead-zinc mine.</title>
        <authorList>
            <person name="Fan M."/>
            <person name="Lin Y."/>
        </authorList>
    </citation>
    <scope>NUCLEOTIDE SEQUENCE [LARGE SCALE GENOMIC DNA]</scope>
    <source>
        <strain evidence="3">SC-089</strain>
    </source>
</reference>
<feature type="transmembrane region" description="Helical" evidence="1">
    <location>
        <begin position="94"/>
        <end position="120"/>
    </location>
</feature>
<gene>
    <name evidence="2" type="ORF">CEY11_05665</name>
</gene>
<evidence type="ECO:0000313" key="2">
    <source>
        <dbReference type="EMBL" id="OWT63798.1"/>
    </source>
</evidence>
<keyword evidence="1" id="KW-0812">Transmembrane</keyword>
<keyword evidence="1" id="KW-0472">Membrane</keyword>
<evidence type="ECO:0000313" key="3">
    <source>
        <dbReference type="Proteomes" id="UP000214603"/>
    </source>
</evidence>
<accession>A0A225MRI3</accession>
<dbReference type="EMBL" id="NJIH01000003">
    <property type="protein sequence ID" value="OWT63798.1"/>
    <property type="molecule type" value="Genomic_DNA"/>
</dbReference>